<sequence>QLLVLSSELVRLLGSLARLLLVTDDGIESLFSSRMGHIHSQDQRRLIGILQTLDTAMREGREAELDGSSLRQDLEKEILGRGVGDAVSSEYLVRLPHCTLGGHSVDDVTVVFDGSSKARLAAREDPDQERDVLDVALLLQIGTL</sequence>
<feature type="signal peptide" evidence="1">
    <location>
        <begin position="1"/>
        <end position="17"/>
    </location>
</feature>
<keyword evidence="3" id="KW-1185">Reference proteome</keyword>
<proteinExistence type="predicted"/>
<gene>
    <name evidence="2" type="ORF">PMAYCL1PPCAC_18966</name>
</gene>
<protein>
    <submittedName>
        <fullName evidence="2">Uncharacterized protein</fullName>
    </submittedName>
</protein>
<dbReference type="AlphaFoldDB" id="A0AAN5CQG0"/>
<comment type="caution">
    <text evidence="2">The sequence shown here is derived from an EMBL/GenBank/DDBJ whole genome shotgun (WGS) entry which is preliminary data.</text>
</comment>
<evidence type="ECO:0000313" key="3">
    <source>
        <dbReference type="Proteomes" id="UP001328107"/>
    </source>
</evidence>
<feature type="non-terminal residue" evidence="2">
    <location>
        <position position="1"/>
    </location>
</feature>
<keyword evidence="1" id="KW-0732">Signal</keyword>
<evidence type="ECO:0000313" key="2">
    <source>
        <dbReference type="EMBL" id="GMR48771.1"/>
    </source>
</evidence>
<name>A0AAN5CQG0_9BILA</name>
<dbReference type="EMBL" id="BTRK01000004">
    <property type="protein sequence ID" value="GMR48771.1"/>
    <property type="molecule type" value="Genomic_DNA"/>
</dbReference>
<reference evidence="3" key="1">
    <citation type="submission" date="2022-10" db="EMBL/GenBank/DDBJ databases">
        <title>Genome assembly of Pristionchus species.</title>
        <authorList>
            <person name="Yoshida K."/>
            <person name="Sommer R.J."/>
        </authorList>
    </citation>
    <scope>NUCLEOTIDE SEQUENCE [LARGE SCALE GENOMIC DNA]</scope>
    <source>
        <strain evidence="3">RS5460</strain>
    </source>
</reference>
<dbReference type="Proteomes" id="UP001328107">
    <property type="component" value="Unassembled WGS sequence"/>
</dbReference>
<organism evidence="2 3">
    <name type="scientific">Pristionchus mayeri</name>
    <dbReference type="NCBI Taxonomy" id="1317129"/>
    <lineage>
        <taxon>Eukaryota</taxon>
        <taxon>Metazoa</taxon>
        <taxon>Ecdysozoa</taxon>
        <taxon>Nematoda</taxon>
        <taxon>Chromadorea</taxon>
        <taxon>Rhabditida</taxon>
        <taxon>Rhabditina</taxon>
        <taxon>Diplogasteromorpha</taxon>
        <taxon>Diplogasteroidea</taxon>
        <taxon>Neodiplogasteridae</taxon>
        <taxon>Pristionchus</taxon>
    </lineage>
</organism>
<feature type="non-terminal residue" evidence="2">
    <location>
        <position position="144"/>
    </location>
</feature>
<feature type="chain" id="PRO_5042922846" evidence="1">
    <location>
        <begin position="18"/>
        <end position="144"/>
    </location>
</feature>
<evidence type="ECO:0000256" key="1">
    <source>
        <dbReference type="SAM" id="SignalP"/>
    </source>
</evidence>
<accession>A0AAN5CQG0</accession>